<sequence>MLHSWPSRLRIHGRHVLAQTLLLGLTVLSVLRSALVRGRALRLLVRCLLLAPSAPQPILLHTLGFWNLPTSPMVSKGKKILAASVDSPLPPWT</sequence>
<evidence type="ECO:0000313" key="1">
    <source>
        <dbReference type="EMBL" id="TBU62945.1"/>
    </source>
</evidence>
<dbReference type="EMBL" id="ML145091">
    <property type="protein sequence ID" value="TBU62945.1"/>
    <property type="molecule type" value="Genomic_DNA"/>
</dbReference>
<gene>
    <name evidence="1" type="ORF">BD310DRAFT_917475</name>
</gene>
<dbReference type="Proteomes" id="UP000292082">
    <property type="component" value="Unassembled WGS sequence"/>
</dbReference>
<dbReference type="AlphaFoldDB" id="A0A4Q9Q6I5"/>
<accession>A0A4Q9Q6I5</accession>
<organism evidence="1 2">
    <name type="scientific">Dichomitus squalens</name>
    <dbReference type="NCBI Taxonomy" id="114155"/>
    <lineage>
        <taxon>Eukaryota</taxon>
        <taxon>Fungi</taxon>
        <taxon>Dikarya</taxon>
        <taxon>Basidiomycota</taxon>
        <taxon>Agaricomycotina</taxon>
        <taxon>Agaricomycetes</taxon>
        <taxon>Polyporales</taxon>
        <taxon>Polyporaceae</taxon>
        <taxon>Dichomitus</taxon>
    </lineage>
</organism>
<protein>
    <submittedName>
        <fullName evidence="1">Uncharacterized protein</fullName>
    </submittedName>
</protein>
<evidence type="ECO:0000313" key="2">
    <source>
        <dbReference type="Proteomes" id="UP000292082"/>
    </source>
</evidence>
<reference evidence="1 2" key="1">
    <citation type="submission" date="2019-01" db="EMBL/GenBank/DDBJ databases">
        <title>Draft genome sequences of three monokaryotic isolates of the white-rot basidiomycete fungus Dichomitus squalens.</title>
        <authorList>
            <consortium name="DOE Joint Genome Institute"/>
            <person name="Lopez S.C."/>
            <person name="Andreopoulos B."/>
            <person name="Pangilinan J."/>
            <person name="Lipzen A."/>
            <person name="Riley R."/>
            <person name="Ahrendt S."/>
            <person name="Ng V."/>
            <person name="Barry K."/>
            <person name="Daum C."/>
            <person name="Grigoriev I.V."/>
            <person name="Hilden K.S."/>
            <person name="Makela M.R."/>
            <person name="de Vries R.P."/>
        </authorList>
    </citation>
    <scope>NUCLEOTIDE SEQUENCE [LARGE SCALE GENOMIC DNA]</scope>
    <source>
        <strain evidence="1 2">CBS 464.89</strain>
    </source>
</reference>
<keyword evidence="2" id="KW-1185">Reference proteome</keyword>
<name>A0A4Q9Q6I5_9APHY</name>
<proteinExistence type="predicted"/>